<feature type="coiled-coil region" evidence="1">
    <location>
        <begin position="302"/>
        <end position="341"/>
    </location>
</feature>
<evidence type="ECO:0000313" key="4">
    <source>
        <dbReference type="Proteomes" id="UP001321473"/>
    </source>
</evidence>
<feature type="compositionally biased region" description="Polar residues" evidence="2">
    <location>
        <begin position="181"/>
        <end position="191"/>
    </location>
</feature>
<evidence type="ECO:0000256" key="1">
    <source>
        <dbReference type="SAM" id="Coils"/>
    </source>
</evidence>
<feature type="region of interest" description="Disordered" evidence="2">
    <location>
        <begin position="1"/>
        <end position="34"/>
    </location>
</feature>
<sequence length="350" mass="37653">MPLRLHSDAAQAEEPAHKSPTRPSELGNLPGSSSIDVYWVHSSEAEHGELLFRLEDVEVKTCDNSTGAAAPETAPQLPSELSCTLQDFEVETCDSAAAAAPETTPQQPSELSCTVEDVKVETCDGADAAAPETAPQLPGEMSCTLEDVKLKTCDANAATDAASETAPQLPEHSPVGRLESAVSQEQTSQSTHENRGAAWGKRPATLHQSRLRQHALQLRDVLELNRQNIELEAATLQARRSAAKADLAISTPVAEATAKAAQAATETLGKYAALAHQLGDVAVAAKDLLCSQKEVECSKKKVLDLEARNLELEGRRRLLELENLELEKKRRLLELKKLEYNTSMKGGGNL</sequence>
<name>A0AAQ4DHY4_AMBAM</name>
<evidence type="ECO:0000256" key="2">
    <source>
        <dbReference type="SAM" id="MobiDB-lite"/>
    </source>
</evidence>
<dbReference type="AlphaFoldDB" id="A0AAQ4DHY4"/>
<accession>A0AAQ4DHY4</accession>
<keyword evidence="1" id="KW-0175">Coiled coil</keyword>
<gene>
    <name evidence="3" type="ORF">V5799_026661</name>
</gene>
<dbReference type="Proteomes" id="UP001321473">
    <property type="component" value="Unassembled WGS sequence"/>
</dbReference>
<feature type="region of interest" description="Disordered" evidence="2">
    <location>
        <begin position="159"/>
        <end position="200"/>
    </location>
</feature>
<protein>
    <submittedName>
        <fullName evidence="3">Uncharacterized protein</fullName>
    </submittedName>
</protein>
<reference evidence="3 4" key="1">
    <citation type="journal article" date="2023" name="Arcadia Sci">
        <title>De novo assembly of a long-read Amblyomma americanum tick genome.</title>
        <authorList>
            <person name="Chou S."/>
            <person name="Poskanzer K.E."/>
            <person name="Rollins M."/>
            <person name="Thuy-Boun P.S."/>
        </authorList>
    </citation>
    <scope>NUCLEOTIDE SEQUENCE [LARGE SCALE GENOMIC DNA]</scope>
    <source>
        <strain evidence="3">F_SG_1</strain>
        <tissue evidence="3">Salivary glands</tissue>
    </source>
</reference>
<feature type="coiled-coil region" evidence="1">
    <location>
        <begin position="219"/>
        <end position="246"/>
    </location>
</feature>
<keyword evidence="4" id="KW-1185">Reference proteome</keyword>
<proteinExistence type="predicted"/>
<evidence type="ECO:0000313" key="3">
    <source>
        <dbReference type="EMBL" id="KAK8762074.1"/>
    </source>
</evidence>
<comment type="caution">
    <text evidence="3">The sequence shown here is derived from an EMBL/GenBank/DDBJ whole genome shotgun (WGS) entry which is preliminary data.</text>
</comment>
<dbReference type="EMBL" id="JARKHS020030509">
    <property type="protein sequence ID" value="KAK8762074.1"/>
    <property type="molecule type" value="Genomic_DNA"/>
</dbReference>
<organism evidence="3 4">
    <name type="scientific">Amblyomma americanum</name>
    <name type="common">Lone star tick</name>
    <dbReference type="NCBI Taxonomy" id="6943"/>
    <lineage>
        <taxon>Eukaryota</taxon>
        <taxon>Metazoa</taxon>
        <taxon>Ecdysozoa</taxon>
        <taxon>Arthropoda</taxon>
        <taxon>Chelicerata</taxon>
        <taxon>Arachnida</taxon>
        <taxon>Acari</taxon>
        <taxon>Parasitiformes</taxon>
        <taxon>Ixodida</taxon>
        <taxon>Ixodoidea</taxon>
        <taxon>Ixodidae</taxon>
        <taxon>Amblyomminae</taxon>
        <taxon>Amblyomma</taxon>
    </lineage>
</organism>